<evidence type="ECO:0000313" key="2">
    <source>
        <dbReference type="Proteomes" id="UP000270411"/>
    </source>
</evidence>
<dbReference type="InterPro" id="IPR016932">
    <property type="entry name" value="UCP029669"/>
</dbReference>
<dbReference type="CDD" id="cd16390">
    <property type="entry name" value="ParB_N_Srx_like"/>
    <property type="match status" value="1"/>
</dbReference>
<reference evidence="2" key="1">
    <citation type="submission" date="2018-11" db="EMBL/GenBank/DDBJ databases">
        <title>FDA dAtabase for Regulatory Grade micrObial Sequences (FDA-ARGOS): Supporting development and validation of Infectious Disease Dx tests.</title>
        <authorList>
            <person name="Goldberg B."/>
            <person name="Campos J."/>
            <person name="Tallon L."/>
            <person name="Sadzewicz L."/>
            <person name="Zhao X."/>
            <person name="Vavikolanu K."/>
            <person name="Mehta A."/>
            <person name="Aluvathingal J."/>
            <person name="Nadendla S."/>
            <person name="Geyer C."/>
            <person name="Nandy P."/>
            <person name="Yan Y."/>
            <person name="Sichtig H."/>
        </authorList>
    </citation>
    <scope>NUCLEOTIDE SEQUENCE [LARGE SCALE GENOMIC DNA]</scope>
    <source>
        <strain evidence="2">FDAARGOS_614</strain>
    </source>
</reference>
<dbReference type="KEGG" id="cpau:EHF44_24395"/>
<dbReference type="Gene3D" id="1.10.8.10">
    <property type="entry name" value="DNA helicase RuvA subunit, C-terminal domain"/>
    <property type="match status" value="1"/>
</dbReference>
<protein>
    <recommendedName>
        <fullName evidence="3">Chromosome partitioning protein ParB</fullName>
    </recommendedName>
</protein>
<dbReference type="EMBL" id="CP033970">
    <property type="protein sequence ID" value="AZG16520.1"/>
    <property type="molecule type" value="Genomic_DNA"/>
</dbReference>
<name>A0A3G8H8T0_9BURK</name>
<evidence type="ECO:0000313" key="1">
    <source>
        <dbReference type="EMBL" id="AZG16520.1"/>
    </source>
</evidence>
<evidence type="ECO:0008006" key="3">
    <source>
        <dbReference type="Google" id="ProtNLM"/>
    </source>
</evidence>
<dbReference type="Gene3D" id="3.90.1530.10">
    <property type="entry name" value="Conserved hypothetical protein from pyrococcus furiosus pfu- 392566-001, ParB domain"/>
    <property type="match status" value="1"/>
</dbReference>
<dbReference type="Proteomes" id="UP000270411">
    <property type="component" value="Chromosome 2"/>
</dbReference>
<dbReference type="InterPro" id="IPR036086">
    <property type="entry name" value="ParB/Sulfiredoxin_sf"/>
</dbReference>
<dbReference type="AlphaFoldDB" id="A0A3G8H8T0"/>
<organism evidence="1 2">
    <name type="scientific">Cupriavidus pauculus</name>
    <dbReference type="NCBI Taxonomy" id="82633"/>
    <lineage>
        <taxon>Bacteria</taxon>
        <taxon>Pseudomonadati</taxon>
        <taxon>Pseudomonadota</taxon>
        <taxon>Betaproteobacteria</taxon>
        <taxon>Burkholderiales</taxon>
        <taxon>Burkholderiaceae</taxon>
        <taxon>Cupriavidus</taxon>
    </lineage>
</organism>
<sequence length="210" mass="24236">MGKRKRRLGEGAALMVPIDHLRPTQMTVGAYHVAQKMHVTRRLSHADLPAFLDQHRVHVVQGPDQTLFVVDHHHWVRAWQEMGIDMVPALVRDDLSHLSWREFWKQMDAENMVHPYDEHGRRRPIRELPEDVHSMRDDPYRSLEAFVQLAGGYRKVSTAYSDFRWADFFRKHIKGPLDTHHTFAGALARAVKLALSPKARGMPGYIGPAD</sequence>
<dbReference type="RefSeq" id="WP_124686250.1">
    <property type="nucleotide sequence ID" value="NZ_CP033970.1"/>
</dbReference>
<dbReference type="InterPro" id="IPR014956">
    <property type="entry name" value="ParBc_2"/>
</dbReference>
<proteinExistence type="predicted"/>
<dbReference type="SUPFAM" id="SSF110849">
    <property type="entry name" value="ParB/Sulfiredoxin"/>
    <property type="match status" value="1"/>
</dbReference>
<dbReference type="OrthoDB" id="323572at2"/>
<dbReference type="PIRSF" id="PIRSF029669">
    <property type="entry name" value="UCP029669"/>
    <property type="match status" value="1"/>
</dbReference>
<dbReference type="Pfam" id="PF08857">
    <property type="entry name" value="ParBc_2"/>
    <property type="match status" value="1"/>
</dbReference>
<accession>A0A3G8H8T0</accession>
<gene>
    <name evidence="1" type="ORF">EHF44_24395</name>
</gene>